<evidence type="ECO:0000259" key="1">
    <source>
        <dbReference type="Pfam" id="PF14534"/>
    </source>
</evidence>
<dbReference type="InterPro" id="IPR032710">
    <property type="entry name" value="NTF2-like_dom_sf"/>
</dbReference>
<accession>A0ABX6IK83</accession>
<name>A0ABX6IK83_9ACTN</name>
<dbReference type="SUPFAM" id="SSF54427">
    <property type="entry name" value="NTF2-like"/>
    <property type="match status" value="1"/>
</dbReference>
<reference evidence="2" key="1">
    <citation type="journal article" date="2021" name="Nat. Microbiol.">
        <title>Cocultivation of an ultrasmall environmental parasitic bacterium with lytic ability against bacteria associated with wastewater foams.</title>
        <authorList>
            <person name="Batinovic S."/>
            <person name="Rose J.J.A."/>
            <person name="Ratcliffe J."/>
            <person name="Seviour R.J."/>
            <person name="Petrovski S."/>
        </authorList>
    </citation>
    <scope>NUCLEOTIDE SEQUENCE</scope>
    <source>
        <strain evidence="2">CON9</strain>
    </source>
</reference>
<proteinExistence type="predicted"/>
<sequence length="91" mass="10092">MTASQPLNISGYVQPKDEWLADISSGQIQYHSSEEVAWELTIDGDTAIIESRTSIDATIYGTRRVWNLTGTARLAKVDGEWRVMQSVAGTF</sequence>
<evidence type="ECO:0000313" key="2">
    <source>
        <dbReference type="EMBL" id="QHN36137.1"/>
    </source>
</evidence>
<protein>
    <submittedName>
        <fullName evidence="2">DUF4440 domain-containing protein</fullName>
    </submittedName>
</protein>
<dbReference type="Pfam" id="PF14534">
    <property type="entry name" value="DUF4440"/>
    <property type="match status" value="1"/>
</dbReference>
<dbReference type="RefSeq" id="WP_213244397.1">
    <property type="nucleotide sequence ID" value="NZ_CP045806.1"/>
</dbReference>
<evidence type="ECO:0000313" key="3">
    <source>
        <dbReference type="Proteomes" id="UP001059836"/>
    </source>
</evidence>
<feature type="domain" description="DUF4440" evidence="1">
    <location>
        <begin position="8"/>
        <end position="83"/>
    </location>
</feature>
<dbReference type="Gene3D" id="3.10.450.50">
    <property type="match status" value="1"/>
</dbReference>
<dbReference type="InterPro" id="IPR027843">
    <property type="entry name" value="DUF4440"/>
</dbReference>
<dbReference type="EMBL" id="CP045809">
    <property type="protein sequence ID" value="QHN36137.1"/>
    <property type="molecule type" value="Genomic_DNA"/>
</dbReference>
<organism evidence="2 3">
    <name type="scientific">Gordonia pseudamarae</name>
    <dbReference type="NCBI Taxonomy" id="2831662"/>
    <lineage>
        <taxon>Bacteria</taxon>
        <taxon>Bacillati</taxon>
        <taxon>Actinomycetota</taxon>
        <taxon>Actinomycetes</taxon>
        <taxon>Mycobacteriales</taxon>
        <taxon>Gordoniaceae</taxon>
        <taxon>Gordonia</taxon>
    </lineage>
</organism>
<keyword evidence="3" id="KW-1185">Reference proteome</keyword>
<gene>
    <name evidence="2" type="ORF">GII31_15910</name>
</gene>
<dbReference type="Proteomes" id="UP001059836">
    <property type="component" value="Chromosome"/>
</dbReference>